<dbReference type="RefSeq" id="WP_142381067.1">
    <property type="nucleotide sequence ID" value="NZ_BMDF01000013.1"/>
</dbReference>
<dbReference type="GeneID" id="64115610"/>
<feature type="transmembrane region" description="Helical" evidence="1">
    <location>
        <begin position="58"/>
        <end position="81"/>
    </location>
</feature>
<accession>A0ABX7HG21</accession>
<evidence type="ECO:0000313" key="3">
    <source>
        <dbReference type="Proteomes" id="UP000627155"/>
    </source>
</evidence>
<dbReference type="EMBL" id="CP069486">
    <property type="protein sequence ID" value="QRO85569.1"/>
    <property type="molecule type" value="Genomic_DNA"/>
</dbReference>
<reference evidence="2 3" key="1">
    <citation type="submission" date="2021-02" db="EMBL/GenBank/DDBJ databases">
        <title>FDA dAtabase for Regulatory Grade micrObial Sequences (FDA-ARGOS): Supporting development and validation of Infectious Disease Dx tests.</title>
        <authorList>
            <person name="Sproer C."/>
            <person name="Gronow S."/>
            <person name="Severitt S."/>
            <person name="Schroder I."/>
            <person name="Tallon L."/>
            <person name="Sadzewicz L."/>
            <person name="Zhao X."/>
            <person name="Boylan J."/>
            <person name="Ott S."/>
            <person name="Bowen H."/>
            <person name="Vavikolanu K."/>
            <person name="Mehta A."/>
            <person name="Aluvathingal J."/>
            <person name="Nadendla S."/>
            <person name="Lowell S."/>
            <person name="Myers T."/>
            <person name="Yan Y."/>
            <person name="Sichtig H."/>
        </authorList>
    </citation>
    <scope>NUCLEOTIDE SEQUENCE [LARGE SCALE GENOMIC DNA]</scope>
    <source>
        <strain evidence="2 3">FDAARGOS_1207</strain>
    </source>
</reference>
<sequence length="113" mass="13108">MFLQVICDILYATQLLNDEIVDKIFKIVSGPLEIMSNIMKSIWLLSLGLLFVQNQNYIMGTITLLWGLLVIYYMNILIYYVSKQRKGIKPNVIFINIETFVLFVILFIGILVL</sequence>
<name>A0ABX7HG21_9STAP</name>
<keyword evidence="1" id="KW-0472">Membrane</keyword>
<gene>
    <name evidence="2" type="ORF">I6J37_02355</name>
</gene>
<evidence type="ECO:0008006" key="4">
    <source>
        <dbReference type="Google" id="ProtNLM"/>
    </source>
</evidence>
<protein>
    <recommendedName>
        <fullName evidence="4">UbiA prenyltransferase family protein</fullName>
    </recommendedName>
</protein>
<organism evidence="2 3">
    <name type="scientific">Mammaliicoccus vitulinus</name>
    <dbReference type="NCBI Taxonomy" id="71237"/>
    <lineage>
        <taxon>Bacteria</taxon>
        <taxon>Bacillati</taxon>
        <taxon>Bacillota</taxon>
        <taxon>Bacilli</taxon>
        <taxon>Bacillales</taxon>
        <taxon>Staphylococcaceae</taxon>
        <taxon>Mammaliicoccus</taxon>
    </lineage>
</organism>
<keyword evidence="1" id="KW-1133">Transmembrane helix</keyword>
<evidence type="ECO:0000256" key="1">
    <source>
        <dbReference type="SAM" id="Phobius"/>
    </source>
</evidence>
<dbReference type="Proteomes" id="UP000627155">
    <property type="component" value="Chromosome"/>
</dbReference>
<evidence type="ECO:0000313" key="2">
    <source>
        <dbReference type="EMBL" id="QRO85569.1"/>
    </source>
</evidence>
<keyword evidence="1" id="KW-0812">Transmembrane</keyword>
<keyword evidence="3" id="KW-1185">Reference proteome</keyword>
<feature type="transmembrane region" description="Helical" evidence="1">
    <location>
        <begin position="93"/>
        <end position="112"/>
    </location>
</feature>
<proteinExistence type="predicted"/>